<dbReference type="Proteomes" id="UP000287651">
    <property type="component" value="Unassembled WGS sequence"/>
</dbReference>
<feature type="region of interest" description="Disordered" evidence="1">
    <location>
        <begin position="25"/>
        <end position="118"/>
    </location>
</feature>
<reference evidence="2 3" key="1">
    <citation type="journal article" date="2014" name="Agronomy (Basel)">
        <title>A Draft Genome Sequence for Ensete ventricosum, the Drought-Tolerant Tree Against Hunger.</title>
        <authorList>
            <person name="Harrison J."/>
            <person name="Moore K.A."/>
            <person name="Paszkiewicz K."/>
            <person name="Jones T."/>
            <person name="Grant M."/>
            <person name="Ambacheew D."/>
            <person name="Muzemil S."/>
            <person name="Studholme D.J."/>
        </authorList>
    </citation>
    <scope>NUCLEOTIDE SEQUENCE [LARGE SCALE GENOMIC DNA]</scope>
</reference>
<comment type="caution">
    <text evidence="2">The sequence shown here is derived from an EMBL/GenBank/DDBJ whole genome shotgun (WGS) entry which is preliminary data.</text>
</comment>
<evidence type="ECO:0000313" key="2">
    <source>
        <dbReference type="EMBL" id="RRT32698.1"/>
    </source>
</evidence>
<evidence type="ECO:0000256" key="1">
    <source>
        <dbReference type="SAM" id="MobiDB-lite"/>
    </source>
</evidence>
<proteinExistence type="predicted"/>
<name>A0A426WZQ5_ENSVE</name>
<dbReference type="EMBL" id="AMZH03030948">
    <property type="protein sequence ID" value="RRT32698.1"/>
    <property type="molecule type" value="Genomic_DNA"/>
</dbReference>
<accession>A0A426WZQ5</accession>
<evidence type="ECO:0000313" key="3">
    <source>
        <dbReference type="Proteomes" id="UP000287651"/>
    </source>
</evidence>
<feature type="compositionally biased region" description="Basic and acidic residues" evidence="1">
    <location>
        <begin position="65"/>
        <end position="80"/>
    </location>
</feature>
<feature type="compositionally biased region" description="Basic and acidic residues" evidence="1">
    <location>
        <begin position="36"/>
        <end position="48"/>
    </location>
</feature>
<feature type="compositionally biased region" description="Basic and acidic residues" evidence="1">
    <location>
        <begin position="92"/>
        <end position="118"/>
    </location>
</feature>
<protein>
    <submittedName>
        <fullName evidence="2">Uncharacterized protein</fullName>
    </submittedName>
</protein>
<dbReference type="AlphaFoldDB" id="A0A426WZQ5"/>
<organism evidence="2 3">
    <name type="scientific">Ensete ventricosum</name>
    <name type="common">Abyssinian banana</name>
    <name type="synonym">Musa ensete</name>
    <dbReference type="NCBI Taxonomy" id="4639"/>
    <lineage>
        <taxon>Eukaryota</taxon>
        <taxon>Viridiplantae</taxon>
        <taxon>Streptophyta</taxon>
        <taxon>Embryophyta</taxon>
        <taxon>Tracheophyta</taxon>
        <taxon>Spermatophyta</taxon>
        <taxon>Magnoliopsida</taxon>
        <taxon>Liliopsida</taxon>
        <taxon>Zingiberales</taxon>
        <taxon>Musaceae</taxon>
        <taxon>Ensete</taxon>
    </lineage>
</organism>
<sequence>MRALAVSCRPRNRLATADRRVEFARERTSGNTKCGRPPETERAWREDSGVPAAPTARKRRKRKKEAAAPRSLERAMEIRDGTPLAAAAGRRKLAERGEERRGREKEMIVLEKSLRRGP</sequence>
<gene>
    <name evidence="2" type="ORF">B296_00058883</name>
</gene>